<evidence type="ECO:0000313" key="2">
    <source>
        <dbReference type="EMBL" id="CAG6696247.1"/>
    </source>
</evidence>
<dbReference type="AlphaFoldDB" id="A0A8D8U1T1"/>
<feature type="transmembrane region" description="Helical" evidence="1">
    <location>
        <begin position="96"/>
        <end position="117"/>
    </location>
</feature>
<keyword evidence="1" id="KW-0472">Membrane</keyword>
<protein>
    <submittedName>
        <fullName evidence="2">Uncharacterized protein</fullName>
    </submittedName>
</protein>
<keyword evidence="1" id="KW-1133">Transmembrane helix</keyword>
<sequence length="304" mass="33678">MKVLGHQEGGMKGLEEDQEGEMTVLEVQEEGIVSVEVTTRGEVVSAEMIEINLVVEVMIGTVSEVVDRLIETNLVAEGTIETVLEAVDLIGTTSEVMTVIIVSVLVVMIGIMVEAMVVEAMIERSIVDQPDQGQDRSGTVSVAIEEEARVIPLAGDAIVGDRRRRKLAEVVLVDATVLGRMPVRMALKGAETGLGLEDLLEENKTAMGRVVVLGRHLRLLHHRKKAAGERIIRVVTKWKSKTCRQRPKTHRWKMRNRTRVLWWSTTTGRCLQRCLFTLSKATTSLTKVRCLCTSIVMVRTNSSN</sequence>
<organism evidence="2">
    <name type="scientific">Cacopsylla melanoneura</name>
    <dbReference type="NCBI Taxonomy" id="428564"/>
    <lineage>
        <taxon>Eukaryota</taxon>
        <taxon>Metazoa</taxon>
        <taxon>Ecdysozoa</taxon>
        <taxon>Arthropoda</taxon>
        <taxon>Hexapoda</taxon>
        <taxon>Insecta</taxon>
        <taxon>Pterygota</taxon>
        <taxon>Neoptera</taxon>
        <taxon>Paraneoptera</taxon>
        <taxon>Hemiptera</taxon>
        <taxon>Sternorrhyncha</taxon>
        <taxon>Psylloidea</taxon>
        <taxon>Psyllidae</taxon>
        <taxon>Psyllinae</taxon>
        <taxon>Cacopsylla</taxon>
    </lineage>
</organism>
<reference evidence="2" key="1">
    <citation type="submission" date="2021-05" db="EMBL/GenBank/DDBJ databases">
        <authorList>
            <person name="Alioto T."/>
            <person name="Alioto T."/>
            <person name="Gomez Garrido J."/>
        </authorList>
    </citation>
    <scope>NUCLEOTIDE SEQUENCE</scope>
</reference>
<dbReference type="EMBL" id="HBUF01327930">
    <property type="protein sequence ID" value="CAG6696247.1"/>
    <property type="molecule type" value="Transcribed_RNA"/>
</dbReference>
<evidence type="ECO:0000256" key="1">
    <source>
        <dbReference type="SAM" id="Phobius"/>
    </source>
</evidence>
<keyword evidence="1" id="KW-0812">Transmembrane</keyword>
<accession>A0A8D8U1T1</accession>
<proteinExistence type="predicted"/>
<name>A0A8D8U1T1_9HEMI</name>